<dbReference type="InterPro" id="IPR001387">
    <property type="entry name" value="Cro/C1-type_HTH"/>
</dbReference>
<accession>A0AAW9YXY1</accession>
<dbReference type="Pfam" id="PF13443">
    <property type="entry name" value="HTH_26"/>
    <property type="match status" value="1"/>
</dbReference>
<dbReference type="CDD" id="cd00093">
    <property type="entry name" value="HTH_XRE"/>
    <property type="match status" value="1"/>
</dbReference>
<proteinExistence type="predicted"/>
<dbReference type="RefSeq" id="WP_165805058.1">
    <property type="nucleotide sequence ID" value="NZ_WMFL01000080.1"/>
</dbReference>
<dbReference type="PANTHER" id="PTHR37301:SF1">
    <property type="entry name" value="DNA-BINDING PROTEIN"/>
    <property type="match status" value="1"/>
</dbReference>
<gene>
    <name evidence="2" type="ORF">GLV84_08245</name>
</gene>
<dbReference type="PANTHER" id="PTHR37301">
    <property type="entry name" value="DNA-BINDING PROTEIN-RELATED"/>
    <property type="match status" value="1"/>
</dbReference>
<dbReference type="SUPFAM" id="SSF47413">
    <property type="entry name" value="lambda repressor-like DNA-binding domains"/>
    <property type="match status" value="1"/>
</dbReference>
<sequence length="254" mass="30369">MIKIRLKEIMENRGLKISDLNEATGISRNSLSLLINGKSQGIQFDTLEKLVKALNIEPHDLFIRTFNYLCIDIKNKTIKNKEIINEYKIKKHHLGEHMDKIFQQDKKKVLNFSCKIDDIEFEYLIPYRILVDFNHTPTLSIEIDLKNYDSHNIFSHFTYTSHLSIHLLDYYIVERIFKLELDFIRRIEREFDLFLGHIRFFNDLTEITDFHSIYITKKYSVNRQDINYIIKDINENSLYQAKLDTTLEIKSKNL</sequence>
<dbReference type="PROSITE" id="PS50943">
    <property type="entry name" value="HTH_CROC1"/>
    <property type="match status" value="1"/>
</dbReference>
<feature type="domain" description="HTH cro/C1-type" evidence="1">
    <location>
        <begin position="6"/>
        <end position="61"/>
    </location>
</feature>
<evidence type="ECO:0000313" key="2">
    <source>
        <dbReference type="EMBL" id="NJI02815.1"/>
    </source>
</evidence>
<dbReference type="InterPro" id="IPR010982">
    <property type="entry name" value="Lambda_DNA-bd_dom_sf"/>
</dbReference>
<reference evidence="2" key="1">
    <citation type="submission" date="2019-11" db="EMBL/GenBank/DDBJ databases">
        <title>Whole genome comparisons of Staphylococcus agnetis isolates from cattle and chickens.</title>
        <authorList>
            <person name="Rhoads D."/>
            <person name="Shwani A."/>
            <person name="Adkins P."/>
            <person name="Calcutt M."/>
            <person name="Middleton J."/>
        </authorList>
    </citation>
    <scope>NUCLEOTIDE SEQUENCE</scope>
    <source>
        <strain evidence="2">1387</strain>
    </source>
</reference>
<comment type="caution">
    <text evidence="2">The sequence shown here is derived from an EMBL/GenBank/DDBJ whole genome shotgun (WGS) entry which is preliminary data.</text>
</comment>
<organism evidence="2 3">
    <name type="scientific">Staphylococcus agnetis</name>
    <dbReference type="NCBI Taxonomy" id="985762"/>
    <lineage>
        <taxon>Bacteria</taxon>
        <taxon>Bacillati</taxon>
        <taxon>Bacillota</taxon>
        <taxon>Bacilli</taxon>
        <taxon>Bacillales</taxon>
        <taxon>Staphylococcaceae</taxon>
        <taxon>Staphylococcus</taxon>
    </lineage>
</organism>
<dbReference type="SMART" id="SM00530">
    <property type="entry name" value="HTH_XRE"/>
    <property type="match status" value="1"/>
</dbReference>
<name>A0AAW9YXY1_9STAP</name>
<evidence type="ECO:0000313" key="3">
    <source>
        <dbReference type="Proteomes" id="UP000646308"/>
    </source>
</evidence>
<evidence type="ECO:0000259" key="1">
    <source>
        <dbReference type="PROSITE" id="PS50943"/>
    </source>
</evidence>
<protein>
    <submittedName>
        <fullName evidence="2">Helix-turn-helix domain-containing protein</fullName>
    </submittedName>
</protein>
<dbReference type="AlphaFoldDB" id="A0AAW9YXY1"/>
<dbReference type="Proteomes" id="UP000646308">
    <property type="component" value="Unassembled WGS sequence"/>
</dbReference>
<dbReference type="Gene3D" id="1.10.260.40">
    <property type="entry name" value="lambda repressor-like DNA-binding domains"/>
    <property type="match status" value="1"/>
</dbReference>
<dbReference type="EMBL" id="WMFL01000080">
    <property type="protein sequence ID" value="NJI02815.1"/>
    <property type="molecule type" value="Genomic_DNA"/>
</dbReference>
<dbReference type="GO" id="GO:0003677">
    <property type="term" value="F:DNA binding"/>
    <property type="evidence" value="ECO:0007669"/>
    <property type="project" value="InterPro"/>
</dbReference>